<accession>A0ABP7X4N6</accession>
<proteinExistence type="predicted"/>
<keyword evidence="2" id="KW-1185">Reference proteome</keyword>
<sequence>MITSGGWPLTLAAVVLLSAACSSNDEPHTLTLDITGEGSVTVTYVINGHSTTEPKVALPWRKDIKLTKQGEDTWSVAIRRQDDGPVSAVAYVDGRPFTRAEGSGSGTSNLSGSIR</sequence>
<evidence type="ECO:0000313" key="2">
    <source>
        <dbReference type="Proteomes" id="UP001500683"/>
    </source>
</evidence>
<dbReference type="RefSeq" id="WP_344958868.1">
    <property type="nucleotide sequence ID" value="NZ_BAAAZG010000080.1"/>
</dbReference>
<evidence type="ECO:0000313" key="1">
    <source>
        <dbReference type="EMBL" id="GAA4104681.1"/>
    </source>
</evidence>
<comment type="caution">
    <text evidence="1">The sequence shown here is derived from an EMBL/GenBank/DDBJ whole genome shotgun (WGS) entry which is preliminary data.</text>
</comment>
<name>A0ABP7X4N6_9ACTN</name>
<dbReference type="EMBL" id="BAAAZG010000080">
    <property type="protein sequence ID" value="GAA4104681.1"/>
    <property type="molecule type" value="Genomic_DNA"/>
</dbReference>
<organism evidence="1 2">
    <name type="scientific">Actinomadura miaoliensis</name>
    <dbReference type="NCBI Taxonomy" id="430685"/>
    <lineage>
        <taxon>Bacteria</taxon>
        <taxon>Bacillati</taxon>
        <taxon>Actinomycetota</taxon>
        <taxon>Actinomycetes</taxon>
        <taxon>Streptosporangiales</taxon>
        <taxon>Thermomonosporaceae</taxon>
        <taxon>Actinomadura</taxon>
    </lineage>
</organism>
<dbReference type="Gene3D" id="2.60.40.2880">
    <property type="entry name" value="MmpS1-5, C-terminal soluble domain"/>
    <property type="match status" value="1"/>
</dbReference>
<gene>
    <name evidence="1" type="ORF">GCM10022214_84190</name>
</gene>
<protein>
    <submittedName>
        <fullName evidence="1">Uncharacterized protein</fullName>
    </submittedName>
</protein>
<dbReference type="InterPro" id="IPR038468">
    <property type="entry name" value="MmpS_C"/>
</dbReference>
<reference evidence="2" key="1">
    <citation type="journal article" date="2019" name="Int. J. Syst. Evol. Microbiol.">
        <title>The Global Catalogue of Microorganisms (GCM) 10K type strain sequencing project: providing services to taxonomists for standard genome sequencing and annotation.</title>
        <authorList>
            <consortium name="The Broad Institute Genomics Platform"/>
            <consortium name="The Broad Institute Genome Sequencing Center for Infectious Disease"/>
            <person name="Wu L."/>
            <person name="Ma J."/>
        </authorList>
    </citation>
    <scope>NUCLEOTIDE SEQUENCE [LARGE SCALE GENOMIC DNA]</scope>
    <source>
        <strain evidence="2">JCM 16702</strain>
    </source>
</reference>
<dbReference type="Proteomes" id="UP001500683">
    <property type="component" value="Unassembled WGS sequence"/>
</dbReference>